<evidence type="ECO:0000313" key="3">
    <source>
        <dbReference type="Proteomes" id="UP000306102"/>
    </source>
</evidence>
<dbReference type="EMBL" id="SDRB02009105">
    <property type="protein sequence ID" value="THG08752.1"/>
    <property type="molecule type" value="Genomic_DNA"/>
</dbReference>
<dbReference type="Proteomes" id="UP000306102">
    <property type="component" value="Unassembled WGS sequence"/>
</dbReference>
<accession>A0A4S4DZ41</accession>
<dbReference type="GO" id="GO:0035251">
    <property type="term" value="F:UDP-glucosyltransferase activity"/>
    <property type="evidence" value="ECO:0007669"/>
    <property type="project" value="InterPro"/>
</dbReference>
<dbReference type="AlphaFoldDB" id="A0A4S4DZ41"/>
<dbReference type="Gene3D" id="3.40.50.2000">
    <property type="entry name" value="Glycogen Phosphorylase B"/>
    <property type="match status" value="2"/>
</dbReference>
<dbReference type="SUPFAM" id="SSF53756">
    <property type="entry name" value="UDP-Glycosyltransferase/glycogen phosphorylase"/>
    <property type="match status" value="1"/>
</dbReference>
<keyword evidence="3" id="KW-1185">Reference proteome</keyword>
<evidence type="ECO:0000313" key="2">
    <source>
        <dbReference type="EMBL" id="THG08752.1"/>
    </source>
</evidence>
<evidence type="ECO:0000256" key="1">
    <source>
        <dbReference type="ARBA" id="ARBA00009995"/>
    </source>
</evidence>
<dbReference type="PANTHER" id="PTHR48048">
    <property type="entry name" value="GLYCOSYLTRANSFERASE"/>
    <property type="match status" value="1"/>
</dbReference>
<proteinExistence type="inferred from homology"/>
<gene>
    <name evidence="2" type="ORF">TEA_027113</name>
</gene>
<reference evidence="2 3" key="1">
    <citation type="journal article" date="2018" name="Proc. Natl. Acad. Sci. U.S.A.">
        <title>Draft genome sequence of Camellia sinensis var. sinensis provides insights into the evolution of the tea genome and tea quality.</title>
        <authorList>
            <person name="Wei C."/>
            <person name="Yang H."/>
            <person name="Wang S."/>
            <person name="Zhao J."/>
            <person name="Liu C."/>
            <person name="Gao L."/>
            <person name="Xia E."/>
            <person name="Lu Y."/>
            <person name="Tai Y."/>
            <person name="She G."/>
            <person name="Sun J."/>
            <person name="Cao H."/>
            <person name="Tong W."/>
            <person name="Gao Q."/>
            <person name="Li Y."/>
            <person name="Deng W."/>
            <person name="Jiang X."/>
            <person name="Wang W."/>
            <person name="Chen Q."/>
            <person name="Zhang S."/>
            <person name="Li H."/>
            <person name="Wu J."/>
            <person name="Wang P."/>
            <person name="Li P."/>
            <person name="Shi C."/>
            <person name="Zheng F."/>
            <person name="Jian J."/>
            <person name="Huang B."/>
            <person name="Shan D."/>
            <person name="Shi M."/>
            <person name="Fang C."/>
            <person name="Yue Y."/>
            <person name="Li F."/>
            <person name="Li D."/>
            <person name="Wei S."/>
            <person name="Han B."/>
            <person name="Jiang C."/>
            <person name="Yin Y."/>
            <person name="Xia T."/>
            <person name="Zhang Z."/>
            <person name="Bennetzen J.L."/>
            <person name="Zhao S."/>
            <person name="Wan X."/>
        </authorList>
    </citation>
    <scope>NUCLEOTIDE SEQUENCE [LARGE SCALE GENOMIC DNA]</scope>
    <source>
        <strain evidence="3">cv. Shuchazao</strain>
        <tissue evidence="2">Leaf</tissue>
    </source>
</reference>
<dbReference type="PANTHER" id="PTHR48048:SF45">
    <property type="entry name" value="GLYCOSYLTRANSFERASE"/>
    <property type="match status" value="1"/>
</dbReference>
<organism evidence="2 3">
    <name type="scientific">Camellia sinensis var. sinensis</name>
    <name type="common">China tea</name>
    <dbReference type="NCBI Taxonomy" id="542762"/>
    <lineage>
        <taxon>Eukaryota</taxon>
        <taxon>Viridiplantae</taxon>
        <taxon>Streptophyta</taxon>
        <taxon>Embryophyta</taxon>
        <taxon>Tracheophyta</taxon>
        <taxon>Spermatophyta</taxon>
        <taxon>Magnoliopsida</taxon>
        <taxon>eudicotyledons</taxon>
        <taxon>Gunneridae</taxon>
        <taxon>Pentapetalae</taxon>
        <taxon>asterids</taxon>
        <taxon>Ericales</taxon>
        <taxon>Theaceae</taxon>
        <taxon>Camellia</taxon>
    </lineage>
</organism>
<protein>
    <submittedName>
        <fullName evidence="2">Uncharacterized protein</fullName>
    </submittedName>
</protein>
<sequence>MESGRPVAGNTPRWSAMLLQVPMVVLKLSRAWCKVLRTIANRGKLGHRDGFSNEHSGYTCILNHAGRLRETKGIIVNTFEELESCAVKSLSNSPESPPVYAVGPLLDLVGKARSGSDRDMIVKWLDKQPLSLAVFLCFGSLGYFGPPQLAEIATALEKSGHRFLWSIRRPPPQGEFEMPTDCSDDY</sequence>
<comment type="similarity">
    <text evidence="1">Belongs to the UDP-glycosyltransferase family.</text>
</comment>
<dbReference type="InterPro" id="IPR050481">
    <property type="entry name" value="UDP-glycosyltransf_plant"/>
</dbReference>
<name>A0A4S4DZ41_CAMSN</name>
<comment type="caution">
    <text evidence="2">The sequence shown here is derived from an EMBL/GenBank/DDBJ whole genome shotgun (WGS) entry which is preliminary data.</text>
</comment>